<dbReference type="PANTHER" id="PTHR42685:SF22">
    <property type="entry name" value="CONDITIONED MEDIUM FACTOR RECEPTOR 1"/>
    <property type="match status" value="1"/>
</dbReference>
<sequence length="431" mass="47527">MSFEAKSLYPFQPERDLSQMHVGIIGGGPAGALTGLLLAREGMDVTIFEPRSKRMPEVGERKRLCVGCAGLLQENAIELLQSLDLNIPGEVIQAKLTNSVIHFPGGKTMVIPSHALTVYRGFGPVGTSEKIMGFDAWLLNEAEKAGAKIIEAQVTNVHSDGKNVDLESSVGSKTADFLVGAYGHNQVHMKLPEQDNPLGVPVTQPACVREYYLGYEKVKEKLGQSQHIFANPTPEIWYAAIYPKGPFISIALMGRNGASQNDYKDFLGLKAVQELIGDLEHMRLSCGCTSHITVRSPETVVVSNKEGGFHIANLGDAGGQRPRKNGIFASLDSAAKFAEVLRLYGNTPQAIKVFKRYITTNYVWDNWPSEVVLQSLDLFLNHEFPRKLIIYLGNGNVPLVSEAVRRTIDLVSSGRYPYWQIPMRAIFDIKR</sequence>
<dbReference type="Gene3D" id="3.50.50.60">
    <property type="entry name" value="FAD/NAD(P)-binding domain"/>
    <property type="match status" value="1"/>
</dbReference>
<gene>
    <name evidence="2" type="ORF">A3D78_00540</name>
</gene>
<evidence type="ECO:0000313" key="3">
    <source>
        <dbReference type="Proteomes" id="UP000176253"/>
    </source>
</evidence>
<name>A0A1F5ZXN6_9BACT</name>
<protein>
    <recommendedName>
        <fullName evidence="1">FAD-binding domain-containing protein</fullName>
    </recommendedName>
</protein>
<reference evidence="2 3" key="1">
    <citation type="journal article" date="2016" name="Nat. Commun.">
        <title>Thousands of microbial genomes shed light on interconnected biogeochemical processes in an aquifer system.</title>
        <authorList>
            <person name="Anantharaman K."/>
            <person name="Brown C.T."/>
            <person name="Hug L.A."/>
            <person name="Sharon I."/>
            <person name="Castelle C.J."/>
            <person name="Probst A.J."/>
            <person name="Thomas B.C."/>
            <person name="Singh A."/>
            <person name="Wilkins M.J."/>
            <person name="Karaoz U."/>
            <person name="Brodie E.L."/>
            <person name="Williams K.H."/>
            <person name="Hubbard S.S."/>
            <person name="Banfield J.F."/>
        </authorList>
    </citation>
    <scope>NUCLEOTIDE SEQUENCE [LARGE SCALE GENOMIC DNA]</scope>
</reference>
<dbReference type="AlphaFoldDB" id="A0A1F5ZXN6"/>
<dbReference type="PRINTS" id="PR00420">
    <property type="entry name" value="RNGMNOXGNASE"/>
</dbReference>
<dbReference type="PANTHER" id="PTHR42685">
    <property type="entry name" value="GERANYLGERANYL DIPHOSPHATE REDUCTASE"/>
    <property type="match status" value="1"/>
</dbReference>
<dbReference type="GO" id="GO:0071949">
    <property type="term" value="F:FAD binding"/>
    <property type="evidence" value="ECO:0007669"/>
    <property type="project" value="InterPro"/>
</dbReference>
<dbReference type="STRING" id="1798383.A3D78_00540"/>
<organism evidence="2 3">
    <name type="scientific">Candidatus Gottesmanbacteria bacterium RIFCSPHIGHO2_02_FULL_39_14</name>
    <dbReference type="NCBI Taxonomy" id="1798383"/>
    <lineage>
        <taxon>Bacteria</taxon>
        <taxon>Candidatus Gottesmaniibacteriota</taxon>
    </lineage>
</organism>
<feature type="domain" description="FAD-binding" evidence="1">
    <location>
        <begin position="20"/>
        <end position="184"/>
    </location>
</feature>
<dbReference type="Pfam" id="PF01494">
    <property type="entry name" value="FAD_binding_3"/>
    <property type="match status" value="1"/>
</dbReference>
<comment type="caution">
    <text evidence="2">The sequence shown here is derived from an EMBL/GenBank/DDBJ whole genome shotgun (WGS) entry which is preliminary data.</text>
</comment>
<dbReference type="InterPro" id="IPR002938">
    <property type="entry name" value="FAD-bd"/>
</dbReference>
<evidence type="ECO:0000313" key="2">
    <source>
        <dbReference type="EMBL" id="OGG17210.1"/>
    </source>
</evidence>
<evidence type="ECO:0000259" key="1">
    <source>
        <dbReference type="Pfam" id="PF01494"/>
    </source>
</evidence>
<dbReference type="Proteomes" id="UP000176253">
    <property type="component" value="Unassembled WGS sequence"/>
</dbReference>
<dbReference type="InterPro" id="IPR050407">
    <property type="entry name" value="Geranylgeranyl_reductase"/>
</dbReference>
<dbReference type="SUPFAM" id="SSF51905">
    <property type="entry name" value="FAD/NAD(P)-binding domain"/>
    <property type="match status" value="1"/>
</dbReference>
<accession>A0A1F5ZXN6</accession>
<dbReference type="InterPro" id="IPR036188">
    <property type="entry name" value="FAD/NAD-bd_sf"/>
</dbReference>
<dbReference type="EMBL" id="MFJM01000046">
    <property type="protein sequence ID" value="OGG17210.1"/>
    <property type="molecule type" value="Genomic_DNA"/>
</dbReference>
<proteinExistence type="predicted"/>